<dbReference type="InterPro" id="IPR004026">
    <property type="entry name" value="Ada_DNA_repair_Zn-bd"/>
</dbReference>
<evidence type="ECO:0000256" key="5">
    <source>
        <dbReference type="ARBA" id="ARBA00022603"/>
    </source>
</evidence>
<dbReference type="Gene3D" id="1.10.10.60">
    <property type="entry name" value="Homeodomain-like"/>
    <property type="match status" value="1"/>
</dbReference>
<organism evidence="12">
    <name type="scientific">hydrothermal vent metagenome</name>
    <dbReference type="NCBI Taxonomy" id="652676"/>
    <lineage>
        <taxon>unclassified sequences</taxon>
        <taxon>metagenomes</taxon>
        <taxon>ecological metagenomes</taxon>
    </lineage>
</organism>
<dbReference type="EC" id="2.1.1.63" evidence="3"/>
<comment type="similarity">
    <text evidence="2">Belongs to the MGMT family.</text>
</comment>
<keyword evidence="7" id="KW-0227">DNA damage</keyword>
<evidence type="ECO:0000256" key="3">
    <source>
        <dbReference type="ARBA" id="ARBA00011918"/>
    </source>
</evidence>
<dbReference type="Gene3D" id="1.10.10.10">
    <property type="entry name" value="Winged helix-like DNA-binding domain superfamily/Winged helix DNA-binding domain"/>
    <property type="match status" value="1"/>
</dbReference>
<protein>
    <recommendedName>
        <fullName evidence="3">methylated-DNA--[protein]-cysteine S-methyltransferase</fullName>
        <ecNumber evidence="3">2.1.1.63</ecNumber>
    </recommendedName>
</protein>
<dbReference type="PANTHER" id="PTHR10815">
    <property type="entry name" value="METHYLATED-DNA--PROTEIN-CYSTEINE METHYLTRANSFERASE"/>
    <property type="match status" value="1"/>
</dbReference>
<comment type="catalytic activity">
    <reaction evidence="1">
        <text>a 4-O-methyl-thymidine in DNA + L-cysteinyl-[protein] = a thymidine in DNA + S-methyl-L-cysteinyl-[protein]</text>
        <dbReference type="Rhea" id="RHEA:53428"/>
        <dbReference type="Rhea" id="RHEA-COMP:10131"/>
        <dbReference type="Rhea" id="RHEA-COMP:10132"/>
        <dbReference type="Rhea" id="RHEA-COMP:13555"/>
        <dbReference type="Rhea" id="RHEA-COMP:13556"/>
        <dbReference type="ChEBI" id="CHEBI:29950"/>
        <dbReference type="ChEBI" id="CHEBI:82612"/>
        <dbReference type="ChEBI" id="CHEBI:137386"/>
        <dbReference type="ChEBI" id="CHEBI:137387"/>
        <dbReference type="EC" id="2.1.1.63"/>
    </reaction>
</comment>
<dbReference type="GO" id="GO:0003700">
    <property type="term" value="F:DNA-binding transcription factor activity"/>
    <property type="evidence" value="ECO:0007669"/>
    <property type="project" value="InterPro"/>
</dbReference>
<dbReference type="Pfam" id="PF02805">
    <property type="entry name" value="Ada_Zn_binding"/>
    <property type="match status" value="1"/>
</dbReference>
<evidence type="ECO:0000256" key="4">
    <source>
        <dbReference type="ARBA" id="ARBA00022490"/>
    </source>
</evidence>
<dbReference type="CDD" id="cd06445">
    <property type="entry name" value="ATase"/>
    <property type="match status" value="1"/>
</dbReference>
<dbReference type="GO" id="GO:0003908">
    <property type="term" value="F:methylated-DNA-[protein]-cysteine S-methyltransferase activity"/>
    <property type="evidence" value="ECO:0007669"/>
    <property type="project" value="UniProtKB-EC"/>
</dbReference>
<dbReference type="InterPro" id="IPR023546">
    <property type="entry name" value="MGMT"/>
</dbReference>
<dbReference type="PROSITE" id="PS01124">
    <property type="entry name" value="HTH_ARAC_FAMILY_2"/>
    <property type="match status" value="1"/>
</dbReference>
<dbReference type="InterPro" id="IPR014048">
    <property type="entry name" value="MethylDNA_cys_MeTrfase_DNA-bd"/>
</dbReference>
<dbReference type="InterPro" id="IPR036631">
    <property type="entry name" value="MGMT_N_sf"/>
</dbReference>
<dbReference type="Gene3D" id="3.40.10.10">
    <property type="entry name" value="DNA Methylphosphotriester Repair Domain"/>
    <property type="match status" value="1"/>
</dbReference>
<keyword evidence="8" id="KW-0010">Activator</keyword>
<sequence length="345" mass="39333">MKNKLTFKEKYNAIGNKDTQYEGVFITAVKTTGIFCRPSCRARKPKVENVTFYNTTQEAIQNGFRPCKICKPMEQMDETPEYIKNIVKELHENPYLKINDYGLKQRGVEPSQIRRWFKSHHNMTFHAYQRMLRINSAFNDIKSGKAITKSAFDSGYESLSGFNESYCSIFGNSASHNENQNIINIVRFTTPIGPMFACATKRGVCLLEFTDRRMLETEFKDLCKRLKSVILPGNNSHLDHLQSELKEYFSGNRTQFNVSLDTPGTDFQQSVWQALIKIPYGKTRTYKQQAIAIDNPKAIRAVASANGQNRISILIPCHRVIGSDGSLTGYGGGLHRKQWLLDLES</sequence>
<dbReference type="AlphaFoldDB" id="A0A3B0X8Y3"/>
<dbReference type="InterPro" id="IPR036217">
    <property type="entry name" value="MethylDNA_cys_MeTrfase_DNAb"/>
</dbReference>
<keyword evidence="5 12" id="KW-0489">Methyltransferase</keyword>
<dbReference type="Pfam" id="PF12833">
    <property type="entry name" value="HTH_18"/>
    <property type="match status" value="1"/>
</dbReference>
<keyword evidence="9" id="KW-0234">DNA repair</keyword>
<evidence type="ECO:0000256" key="10">
    <source>
        <dbReference type="ARBA" id="ARBA00049348"/>
    </source>
</evidence>
<dbReference type="Gene3D" id="3.30.160.70">
    <property type="entry name" value="Methylated DNA-protein cysteine methyltransferase domain"/>
    <property type="match status" value="1"/>
</dbReference>
<accession>A0A3B0X8Y3</accession>
<name>A0A3B0X8Y3_9ZZZZ</name>
<evidence type="ECO:0000256" key="7">
    <source>
        <dbReference type="ARBA" id="ARBA00022763"/>
    </source>
</evidence>
<dbReference type="SMART" id="SM00342">
    <property type="entry name" value="HTH_ARAC"/>
    <property type="match status" value="1"/>
</dbReference>
<keyword evidence="4" id="KW-0963">Cytoplasm</keyword>
<evidence type="ECO:0000313" key="12">
    <source>
        <dbReference type="EMBL" id="VAW52414.1"/>
    </source>
</evidence>
<evidence type="ECO:0000256" key="2">
    <source>
        <dbReference type="ARBA" id="ARBA00008711"/>
    </source>
</evidence>
<reference evidence="12" key="1">
    <citation type="submission" date="2018-06" db="EMBL/GenBank/DDBJ databases">
        <authorList>
            <person name="Zhirakovskaya E."/>
        </authorList>
    </citation>
    <scope>NUCLEOTIDE SEQUENCE</scope>
</reference>
<evidence type="ECO:0000259" key="11">
    <source>
        <dbReference type="PROSITE" id="PS01124"/>
    </source>
</evidence>
<dbReference type="InterPro" id="IPR036388">
    <property type="entry name" value="WH-like_DNA-bd_sf"/>
</dbReference>
<dbReference type="PANTHER" id="PTHR10815:SF5">
    <property type="entry name" value="METHYLATED-DNA--PROTEIN-CYSTEINE METHYLTRANSFERASE"/>
    <property type="match status" value="1"/>
</dbReference>
<comment type="catalytic activity">
    <reaction evidence="10">
        <text>a 6-O-methyl-2'-deoxyguanosine in DNA + L-cysteinyl-[protein] = S-methyl-L-cysteinyl-[protein] + a 2'-deoxyguanosine in DNA</text>
        <dbReference type="Rhea" id="RHEA:24000"/>
        <dbReference type="Rhea" id="RHEA-COMP:10131"/>
        <dbReference type="Rhea" id="RHEA-COMP:10132"/>
        <dbReference type="Rhea" id="RHEA-COMP:11367"/>
        <dbReference type="Rhea" id="RHEA-COMP:11368"/>
        <dbReference type="ChEBI" id="CHEBI:29950"/>
        <dbReference type="ChEBI" id="CHEBI:82612"/>
        <dbReference type="ChEBI" id="CHEBI:85445"/>
        <dbReference type="ChEBI" id="CHEBI:85448"/>
        <dbReference type="EC" id="2.1.1.63"/>
    </reaction>
</comment>
<dbReference type="GO" id="GO:0032259">
    <property type="term" value="P:methylation"/>
    <property type="evidence" value="ECO:0007669"/>
    <property type="project" value="UniProtKB-KW"/>
</dbReference>
<evidence type="ECO:0000256" key="9">
    <source>
        <dbReference type="ARBA" id="ARBA00023204"/>
    </source>
</evidence>
<evidence type="ECO:0000256" key="8">
    <source>
        <dbReference type="ARBA" id="ARBA00023159"/>
    </source>
</evidence>
<dbReference type="NCBIfam" id="TIGR00589">
    <property type="entry name" value="ogt"/>
    <property type="match status" value="1"/>
</dbReference>
<feature type="domain" description="HTH araC/xylS-type" evidence="11">
    <location>
        <begin position="107"/>
        <end position="180"/>
    </location>
</feature>
<dbReference type="HAMAP" id="MF_00772">
    <property type="entry name" value="OGT"/>
    <property type="match status" value="1"/>
</dbReference>
<evidence type="ECO:0000256" key="1">
    <source>
        <dbReference type="ARBA" id="ARBA00001286"/>
    </source>
</evidence>
<dbReference type="Pfam" id="PF01035">
    <property type="entry name" value="DNA_binding_1"/>
    <property type="match status" value="1"/>
</dbReference>
<dbReference type="PROSITE" id="PS00374">
    <property type="entry name" value="MGMT"/>
    <property type="match status" value="1"/>
</dbReference>
<dbReference type="SUPFAM" id="SSF57884">
    <property type="entry name" value="Ada DNA repair protein, N-terminal domain (N-Ada 10)"/>
    <property type="match status" value="1"/>
</dbReference>
<dbReference type="InterPro" id="IPR018060">
    <property type="entry name" value="HTH_AraC"/>
</dbReference>
<dbReference type="InterPro" id="IPR035451">
    <property type="entry name" value="Ada-like_dom_sf"/>
</dbReference>
<evidence type="ECO:0000256" key="6">
    <source>
        <dbReference type="ARBA" id="ARBA00022679"/>
    </source>
</evidence>
<dbReference type="SUPFAM" id="SSF53155">
    <property type="entry name" value="Methylated DNA-protein cysteine methyltransferase domain"/>
    <property type="match status" value="1"/>
</dbReference>
<dbReference type="GO" id="GO:0006281">
    <property type="term" value="P:DNA repair"/>
    <property type="evidence" value="ECO:0007669"/>
    <property type="project" value="UniProtKB-KW"/>
</dbReference>
<dbReference type="EMBL" id="UOFD01000046">
    <property type="protein sequence ID" value="VAW52414.1"/>
    <property type="molecule type" value="Genomic_DNA"/>
</dbReference>
<dbReference type="GO" id="GO:0008270">
    <property type="term" value="F:zinc ion binding"/>
    <property type="evidence" value="ECO:0007669"/>
    <property type="project" value="InterPro"/>
</dbReference>
<dbReference type="SUPFAM" id="SSF46767">
    <property type="entry name" value="Methylated DNA-protein cysteine methyltransferase, C-terminal domain"/>
    <property type="match status" value="1"/>
</dbReference>
<dbReference type="GO" id="GO:0043565">
    <property type="term" value="F:sequence-specific DNA binding"/>
    <property type="evidence" value="ECO:0007669"/>
    <property type="project" value="InterPro"/>
</dbReference>
<gene>
    <name evidence="12" type="ORF">MNBD_GAMMA06-785</name>
</gene>
<dbReference type="FunFam" id="1.10.10.10:FF:000214">
    <property type="entry name" value="Methylated-DNA--protein-cysteine methyltransferase"/>
    <property type="match status" value="1"/>
</dbReference>
<dbReference type="InterPro" id="IPR016221">
    <property type="entry name" value="Bifunct_regulatory_prot_Ada"/>
</dbReference>
<dbReference type="PIRSF" id="PIRSF000409">
    <property type="entry name" value="Ada"/>
    <property type="match status" value="1"/>
</dbReference>
<dbReference type="InterPro" id="IPR001497">
    <property type="entry name" value="MethylDNA_cys_MeTrfase_AS"/>
</dbReference>
<keyword evidence="6 12" id="KW-0808">Transferase</keyword>
<proteinExistence type="inferred from homology"/>